<proteinExistence type="predicted"/>
<evidence type="ECO:0000313" key="2">
    <source>
        <dbReference type="EMBL" id="KAJ4251888.1"/>
    </source>
</evidence>
<dbReference type="EMBL" id="JAOQAZ010000027">
    <property type="protein sequence ID" value="KAJ4251888.1"/>
    <property type="molecule type" value="Genomic_DNA"/>
</dbReference>
<feature type="compositionally biased region" description="Basic and acidic residues" evidence="1">
    <location>
        <begin position="36"/>
        <end position="56"/>
    </location>
</feature>
<evidence type="ECO:0000256" key="1">
    <source>
        <dbReference type="SAM" id="MobiDB-lite"/>
    </source>
</evidence>
<comment type="caution">
    <text evidence="2">The sequence shown here is derived from an EMBL/GenBank/DDBJ whole genome shotgun (WGS) entry which is preliminary data.</text>
</comment>
<sequence length="139" mass="16234">MANTIEEENQSLRQENQSLRQENQSLRQENQSLRTETQKLRTKNTAERVAAERTPDLSEVTAHPEILPKGSAIRYDSGDIVGCLSNVTSNDDAPEAQRKIIADVRKKWPDQFANLSDRMILYDYRIQFYDREQGIWRYM</sequence>
<dbReference type="AlphaFoldDB" id="A0A9W8RSQ8"/>
<evidence type="ECO:0000313" key="3">
    <source>
        <dbReference type="Proteomes" id="UP001152049"/>
    </source>
</evidence>
<dbReference type="Gene3D" id="1.20.5.170">
    <property type="match status" value="1"/>
</dbReference>
<name>A0A9W8RSQ8_9HYPO</name>
<dbReference type="Proteomes" id="UP001152049">
    <property type="component" value="Unassembled WGS sequence"/>
</dbReference>
<feature type="compositionally biased region" description="Polar residues" evidence="1">
    <location>
        <begin position="11"/>
        <end position="35"/>
    </location>
</feature>
<accession>A0A9W8RSQ8</accession>
<organism evidence="2 3">
    <name type="scientific">Fusarium torreyae</name>
    <dbReference type="NCBI Taxonomy" id="1237075"/>
    <lineage>
        <taxon>Eukaryota</taxon>
        <taxon>Fungi</taxon>
        <taxon>Dikarya</taxon>
        <taxon>Ascomycota</taxon>
        <taxon>Pezizomycotina</taxon>
        <taxon>Sordariomycetes</taxon>
        <taxon>Hypocreomycetidae</taxon>
        <taxon>Hypocreales</taxon>
        <taxon>Nectriaceae</taxon>
        <taxon>Fusarium</taxon>
    </lineage>
</organism>
<keyword evidence="3" id="KW-1185">Reference proteome</keyword>
<gene>
    <name evidence="2" type="ORF">NW762_011185</name>
</gene>
<dbReference type="OrthoDB" id="76453at2759"/>
<feature type="region of interest" description="Disordered" evidence="1">
    <location>
        <begin position="1"/>
        <end position="61"/>
    </location>
</feature>
<reference evidence="2" key="1">
    <citation type="submission" date="2022-09" db="EMBL/GenBank/DDBJ databases">
        <title>Fusarium specimens isolated from Avocado Roots.</title>
        <authorList>
            <person name="Stajich J."/>
            <person name="Roper C."/>
            <person name="Heimlech-Rivalta G."/>
        </authorList>
    </citation>
    <scope>NUCLEOTIDE SEQUENCE</scope>
    <source>
        <strain evidence="2">CF00136</strain>
    </source>
</reference>
<protein>
    <submittedName>
        <fullName evidence="2">Uncharacterized protein</fullName>
    </submittedName>
</protein>